<reference evidence="2 3" key="1">
    <citation type="submission" date="2019-02" db="EMBL/GenBank/DDBJ databases">
        <title>Deep-cultivation of Planctomycetes and their phenomic and genomic characterization uncovers novel biology.</title>
        <authorList>
            <person name="Wiegand S."/>
            <person name="Jogler M."/>
            <person name="Boedeker C."/>
            <person name="Pinto D."/>
            <person name="Vollmers J."/>
            <person name="Rivas-Marin E."/>
            <person name="Kohn T."/>
            <person name="Peeters S.H."/>
            <person name="Heuer A."/>
            <person name="Rast P."/>
            <person name="Oberbeckmann S."/>
            <person name="Bunk B."/>
            <person name="Jeske O."/>
            <person name="Meyerdierks A."/>
            <person name="Storesund J.E."/>
            <person name="Kallscheuer N."/>
            <person name="Luecker S."/>
            <person name="Lage O.M."/>
            <person name="Pohl T."/>
            <person name="Merkel B.J."/>
            <person name="Hornburger P."/>
            <person name="Mueller R.-W."/>
            <person name="Bruemmer F."/>
            <person name="Labrenz M."/>
            <person name="Spormann A.M."/>
            <person name="Op den Camp H."/>
            <person name="Overmann J."/>
            <person name="Amann R."/>
            <person name="Jetten M.S.M."/>
            <person name="Mascher T."/>
            <person name="Medema M.H."/>
            <person name="Devos D.P."/>
            <person name="Kaster A.-K."/>
            <person name="Ovreas L."/>
            <person name="Rohde M."/>
            <person name="Galperin M.Y."/>
            <person name="Jogler C."/>
        </authorList>
    </citation>
    <scope>NUCLEOTIDE SEQUENCE [LARGE SCALE GENOMIC DNA]</scope>
    <source>
        <strain evidence="2 3">Poly30</strain>
    </source>
</reference>
<dbReference type="Pfam" id="PF07617">
    <property type="entry name" value="DUF1579"/>
    <property type="match status" value="1"/>
</dbReference>
<proteinExistence type="predicted"/>
<protein>
    <recommendedName>
        <fullName evidence="4">DUF1579 domain-containing protein</fullName>
    </recommendedName>
</protein>
<feature type="chain" id="PRO_5022124644" description="DUF1579 domain-containing protein" evidence="1">
    <location>
        <begin position="21"/>
        <end position="184"/>
    </location>
</feature>
<organism evidence="2 3">
    <name type="scientific">Saltatorellus ferox</name>
    <dbReference type="NCBI Taxonomy" id="2528018"/>
    <lineage>
        <taxon>Bacteria</taxon>
        <taxon>Pseudomonadati</taxon>
        <taxon>Planctomycetota</taxon>
        <taxon>Planctomycetia</taxon>
        <taxon>Planctomycetia incertae sedis</taxon>
        <taxon>Saltatorellus</taxon>
    </lineage>
</organism>
<dbReference type="OrthoDB" id="512336at2"/>
<dbReference type="Proteomes" id="UP000320390">
    <property type="component" value="Chromosome"/>
</dbReference>
<keyword evidence="3" id="KW-1185">Reference proteome</keyword>
<dbReference type="RefSeq" id="WP_145195755.1">
    <property type="nucleotide sequence ID" value="NZ_CP036434.1"/>
</dbReference>
<evidence type="ECO:0000256" key="1">
    <source>
        <dbReference type="SAM" id="SignalP"/>
    </source>
</evidence>
<feature type="signal peptide" evidence="1">
    <location>
        <begin position="1"/>
        <end position="20"/>
    </location>
</feature>
<sequence length="184" mass="20399" precursor="true">MLNLKTLCVSALLLSAAAAATTLALRSTAPQEAEAPTREHGMLMESVGEWEGTLEMMMPGMEGKFPATDTITAFGPFWTQSMFESDFMGMAYSGTGVMGFDPKTKKFVGTWIQNTDSSFMVMHGTMNEAGEMEMKWEAPLPGSDELVPHRSTTKYTKDTYVNKFYAGEGDEEMHQMTISMKRKK</sequence>
<evidence type="ECO:0000313" key="2">
    <source>
        <dbReference type="EMBL" id="QDV05981.1"/>
    </source>
</evidence>
<gene>
    <name evidence="2" type="ORF">Poly30_14850</name>
</gene>
<evidence type="ECO:0000313" key="3">
    <source>
        <dbReference type="Proteomes" id="UP000320390"/>
    </source>
</evidence>
<accession>A0A518EPH0</accession>
<name>A0A518EPH0_9BACT</name>
<dbReference type="EMBL" id="CP036434">
    <property type="protein sequence ID" value="QDV05981.1"/>
    <property type="molecule type" value="Genomic_DNA"/>
</dbReference>
<evidence type="ECO:0008006" key="4">
    <source>
        <dbReference type="Google" id="ProtNLM"/>
    </source>
</evidence>
<dbReference type="AlphaFoldDB" id="A0A518EPH0"/>
<dbReference type="InterPro" id="IPR011473">
    <property type="entry name" value="DUF1579"/>
</dbReference>
<keyword evidence="1" id="KW-0732">Signal</keyword>